<dbReference type="PANTHER" id="PTHR43405">
    <property type="entry name" value="GLYCOSYL HYDROLASE DIGH"/>
    <property type="match status" value="1"/>
</dbReference>
<dbReference type="EMBL" id="LFQU01000034">
    <property type="protein sequence ID" value="KOO67587.1"/>
    <property type="molecule type" value="Genomic_DNA"/>
</dbReference>
<dbReference type="InterPro" id="IPR052177">
    <property type="entry name" value="Divisome_Glycosyl_Hydrolase"/>
</dbReference>
<accession>A0A8E1QZK6</accession>
<dbReference type="AlphaFoldDB" id="A0A8E1QZK6"/>
<sequence>MKKNVISYRRLFLTLIVLLSATVSVFAQYSNKRDFRGAWIQCVNGQFMGMSTKQMQDTLISQLDRLKECGVNAIIFQVRPECDALYVSKYEPWSRFLTGVQGKAPYPFWDPLNWMIDQCHKRGMELHAWINPFRAKTKTTNQLASTHIAIKHPELAFAYDGQMILNPGIPEARDYIVDVVKDIVSRYDVDGLHIDDYFYPYPAPGQTIRDDAEFAKYNNGIKNKNDWRRDNVNVFIKQLYEAIHETKPWVKFGISPFGIYRNKKSDPLIGSKTSGLQNYDDLYADILMWVNNGWVDYCVPQLYWEIGHKAADYETLIKWWNKYAGKRHLYIGEDVIRTVKSPDLVNRSINQMPAKQKLHREMNNVQGTVLWYAKAVTDNVGNYGSMLKNVYWKYPALVPQMKYIDGKAPKKVRKMKFLAFEDGIVLFWKAPKGKDWSNKAVKYVVYKFVKGEKINIDDPSKIVAITSDEFYKIPASAIKPGEKHYYVVTALDRLSNESKPRKKSIRY</sequence>
<reference evidence="3 4" key="1">
    <citation type="submission" date="2015-06" db="EMBL/GenBank/DDBJ databases">
        <title>Prevotella sp. 109, sp. nov., a novel member of the family Prevotellaceae isolated from human faeces.</title>
        <authorList>
            <person name="Shkoporov A.N."/>
            <person name="Chaplin A.V."/>
            <person name="Kafarskaia L.I."/>
            <person name="Efimov B.A."/>
        </authorList>
    </citation>
    <scope>NUCLEOTIDE SEQUENCE [LARGE SCALE GENOMIC DNA]</scope>
    <source>
        <strain evidence="3 4">109</strain>
    </source>
</reference>
<keyword evidence="4" id="KW-1185">Reference proteome</keyword>
<evidence type="ECO:0000259" key="2">
    <source>
        <dbReference type="Pfam" id="PF02638"/>
    </source>
</evidence>
<dbReference type="Pfam" id="PF02638">
    <property type="entry name" value="GHL10"/>
    <property type="match status" value="1"/>
</dbReference>
<dbReference type="SUPFAM" id="SSF51445">
    <property type="entry name" value="(Trans)glycosidases"/>
    <property type="match status" value="1"/>
</dbReference>
<keyword evidence="1" id="KW-0732">Signal</keyword>
<feature type="domain" description="Glycosyl hydrolase-like 10" evidence="2">
    <location>
        <begin position="35"/>
        <end position="334"/>
    </location>
</feature>
<evidence type="ECO:0000313" key="3">
    <source>
        <dbReference type="EMBL" id="KOO67587.1"/>
    </source>
</evidence>
<dbReference type="Gene3D" id="3.20.20.80">
    <property type="entry name" value="Glycosidases"/>
    <property type="match status" value="1"/>
</dbReference>
<dbReference type="OrthoDB" id="9773203at2"/>
<dbReference type="RefSeq" id="WP_053399065.1">
    <property type="nucleotide sequence ID" value="NZ_LFQU01000034.1"/>
</dbReference>
<organism evidence="3 4">
    <name type="scientific">Xylanibacter rarus</name>
    <dbReference type="NCBI Taxonomy" id="1676614"/>
    <lineage>
        <taxon>Bacteria</taxon>
        <taxon>Pseudomonadati</taxon>
        <taxon>Bacteroidota</taxon>
        <taxon>Bacteroidia</taxon>
        <taxon>Bacteroidales</taxon>
        <taxon>Prevotellaceae</taxon>
        <taxon>Xylanibacter</taxon>
    </lineage>
</organism>
<evidence type="ECO:0000313" key="4">
    <source>
        <dbReference type="Proteomes" id="UP000036951"/>
    </source>
</evidence>
<dbReference type="PANTHER" id="PTHR43405:SF1">
    <property type="entry name" value="GLYCOSYL HYDROLASE DIGH"/>
    <property type="match status" value="1"/>
</dbReference>
<dbReference type="InterPro" id="IPR003790">
    <property type="entry name" value="GHL10"/>
</dbReference>
<dbReference type="Proteomes" id="UP000036951">
    <property type="component" value="Unassembled WGS sequence"/>
</dbReference>
<dbReference type="InterPro" id="IPR017853">
    <property type="entry name" value="GH"/>
</dbReference>
<keyword evidence="3" id="KW-0449">Lipoprotein</keyword>
<proteinExistence type="predicted"/>
<protein>
    <submittedName>
        <fullName evidence="3">Lipoprotein</fullName>
    </submittedName>
</protein>
<evidence type="ECO:0000256" key="1">
    <source>
        <dbReference type="ARBA" id="ARBA00022729"/>
    </source>
</evidence>
<name>A0A8E1QZK6_9BACT</name>
<comment type="caution">
    <text evidence="3">The sequence shown here is derived from an EMBL/GenBank/DDBJ whole genome shotgun (WGS) entry which is preliminary data.</text>
</comment>
<gene>
    <name evidence="3" type="ORF">ACU52_12790</name>
</gene>